<organism evidence="2 3">
    <name type="scientific">Pseudomonas putida</name>
    <name type="common">Arthrobacter siderocapsulatus</name>
    <dbReference type="NCBI Taxonomy" id="303"/>
    <lineage>
        <taxon>Bacteria</taxon>
        <taxon>Pseudomonadati</taxon>
        <taxon>Pseudomonadota</taxon>
        <taxon>Gammaproteobacteria</taxon>
        <taxon>Pseudomonadales</taxon>
        <taxon>Pseudomonadaceae</taxon>
        <taxon>Pseudomonas</taxon>
    </lineage>
</organism>
<gene>
    <name evidence="2" type="ORF">EDF85_4653</name>
</gene>
<accession>A0A9X8EDP5</accession>
<evidence type="ECO:0000313" key="3">
    <source>
        <dbReference type="Proteomes" id="UP000269115"/>
    </source>
</evidence>
<keyword evidence="1" id="KW-0472">Membrane</keyword>
<feature type="transmembrane region" description="Helical" evidence="1">
    <location>
        <begin position="108"/>
        <end position="128"/>
    </location>
</feature>
<dbReference type="RefSeq" id="WP_058541910.1">
    <property type="nucleotide sequence ID" value="NZ_LKGZ01000064.1"/>
</dbReference>
<reference evidence="2 3" key="1">
    <citation type="submission" date="2018-11" db="EMBL/GenBank/DDBJ databases">
        <title>Genomic analyses of the natural microbiome of Caenorhabditis elegans.</title>
        <authorList>
            <person name="Samuel B."/>
        </authorList>
    </citation>
    <scope>NUCLEOTIDE SEQUENCE [LARGE SCALE GENOMIC DNA]</scope>
    <source>
        <strain evidence="2 3">BIGb0473</strain>
    </source>
</reference>
<dbReference type="Proteomes" id="UP000269115">
    <property type="component" value="Unassembled WGS sequence"/>
</dbReference>
<name>A0A9X8EDP5_PSEPU</name>
<comment type="caution">
    <text evidence="2">The sequence shown here is derived from an EMBL/GenBank/DDBJ whole genome shotgun (WGS) entry which is preliminary data.</text>
</comment>
<sequence length="357" mass="40068">MTDSKYERLPHAGDFERVAGTEIVYLSPLPIPTGMPAYSSRNLHRESNEVYLDFAIGQGNFEFMARCGIASVMGVVTCFMLTALLGSWARRHVEPFWSTFSDFMANGFIWGFIACLSLLYAGMFWRVMREVTIHPPIRFNRQRREVAFVPTRGAAPIFVPWESVIACVSAGRTVTEYAVLPAFNLMFCLRQADTGNVLWINVPSGHLGAAIAEWEAIRVYMEEGPASLPPAPDEEFEEGTVAFFHMARQGYRDNFPWWQHWFGFLFVQAFGGWTLPCHISHWVNNRPKAGIPPEVKAWSTPLPAEQHARPSAELLAQSEEVRSTLRRGQTLLDYFNVKFGDPAEPAAEAASGSAPAR</sequence>
<protein>
    <recommendedName>
        <fullName evidence="4">Transmembrane protein</fullName>
    </recommendedName>
</protein>
<dbReference type="GeneID" id="87484027"/>
<dbReference type="AlphaFoldDB" id="A0A9X8EDP5"/>
<evidence type="ECO:0008006" key="4">
    <source>
        <dbReference type="Google" id="ProtNLM"/>
    </source>
</evidence>
<keyword evidence="1" id="KW-0812">Transmembrane</keyword>
<dbReference type="EMBL" id="RJUR01000017">
    <property type="protein sequence ID" value="ROQ45389.1"/>
    <property type="molecule type" value="Genomic_DNA"/>
</dbReference>
<feature type="transmembrane region" description="Helical" evidence="1">
    <location>
        <begin position="67"/>
        <end position="88"/>
    </location>
</feature>
<evidence type="ECO:0000313" key="2">
    <source>
        <dbReference type="EMBL" id="ROQ45389.1"/>
    </source>
</evidence>
<keyword evidence="1" id="KW-1133">Transmembrane helix</keyword>
<proteinExistence type="predicted"/>
<evidence type="ECO:0000256" key="1">
    <source>
        <dbReference type="SAM" id="Phobius"/>
    </source>
</evidence>